<gene>
    <name evidence="2" type="ORF">CDAUBV1_LOCUS4648</name>
</gene>
<evidence type="ECO:0000313" key="3">
    <source>
        <dbReference type="Proteomes" id="UP001497525"/>
    </source>
</evidence>
<keyword evidence="1" id="KW-0472">Membrane</keyword>
<evidence type="ECO:0000256" key="1">
    <source>
        <dbReference type="SAM" id="Phobius"/>
    </source>
</evidence>
<keyword evidence="1" id="KW-1133">Transmembrane helix</keyword>
<evidence type="ECO:0000313" key="2">
    <source>
        <dbReference type="EMBL" id="CAL5132138.1"/>
    </source>
</evidence>
<dbReference type="Proteomes" id="UP001497525">
    <property type="component" value="Unassembled WGS sequence"/>
</dbReference>
<comment type="caution">
    <text evidence="2">The sequence shown here is derived from an EMBL/GenBank/DDBJ whole genome shotgun (WGS) entry which is preliminary data.</text>
</comment>
<organism evidence="2 3">
    <name type="scientific">Calicophoron daubneyi</name>
    <name type="common">Rumen fluke</name>
    <name type="synonym">Paramphistomum daubneyi</name>
    <dbReference type="NCBI Taxonomy" id="300641"/>
    <lineage>
        <taxon>Eukaryota</taxon>
        <taxon>Metazoa</taxon>
        <taxon>Spiralia</taxon>
        <taxon>Lophotrochozoa</taxon>
        <taxon>Platyhelminthes</taxon>
        <taxon>Trematoda</taxon>
        <taxon>Digenea</taxon>
        <taxon>Plagiorchiida</taxon>
        <taxon>Pronocephalata</taxon>
        <taxon>Paramphistomoidea</taxon>
        <taxon>Paramphistomidae</taxon>
        <taxon>Calicophoron</taxon>
    </lineage>
</organism>
<keyword evidence="1" id="KW-0812">Transmembrane</keyword>
<evidence type="ECO:0008006" key="4">
    <source>
        <dbReference type="Google" id="ProtNLM"/>
    </source>
</evidence>
<reference evidence="2" key="1">
    <citation type="submission" date="2024-06" db="EMBL/GenBank/DDBJ databases">
        <authorList>
            <person name="Liu X."/>
            <person name="Lenzi L."/>
            <person name="Haldenby T S."/>
            <person name="Uol C."/>
        </authorList>
    </citation>
    <scope>NUCLEOTIDE SEQUENCE</scope>
</reference>
<dbReference type="EMBL" id="CAXLJL010000116">
    <property type="protein sequence ID" value="CAL5132138.1"/>
    <property type="molecule type" value="Genomic_DNA"/>
</dbReference>
<name>A0AAV2T6T5_CALDB</name>
<protein>
    <recommendedName>
        <fullName evidence="4">Transmembrane protein</fullName>
    </recommendedName>
</protein>
<dbReference type="AlphaFoldDB" id="A0AAV2T6T5"/>
<feature type="transmembrane region" description="Helical" evidence="1">
    <location>
        <begin position="232"/>
        <end position="253"/>
    </location>
</feature>
<sequence>MPEAIHLEWLKAWVAFLTFSSDNLGYLSGDVDDSLKVHTLSVYFPLFRRDSGIFNLPRKKFIELETSIKNLHLVAIANLDENGLHRENATFEVKWIKFAKAGLRTTRIKFRFEGSHLIRVKDPVIDQLQFYFVAMKSPAYVLYMTFDLPVTEACIGVHNFQLVDSSRVVSISLNVTVKLKDSTVQLLKPKRICDGGASVCTALRFTGANFACQREVEGRTRGPVLQKRAPEWMISTIVSAAVVFVVVILAYQFKAMEARLQRKRNDVHRLMNAAESSNTE</sequence>
<accession>A0AAV2T6T5</accession>
<proteinExistence type="predicted"/>